<evidence type="ECO:0000256" key="8">
    <source>
        <dbReference type="ARBA" id="ARBA00022679"/>
    </source>
</evidence>
<comment type="function">
    <text evidence="2">Converts O-phosphoseryl-tRNA(Sec) to selenocysteinyl-tRNA(Sec) required for selenoprotein biosynthesis.</text>
</comment>
<evidence type="ECO:0000313" key="18">
    <source>
        <dbReference type="EMBL" id="CAD7580244.1"/>
    </source>
</evidence>
<accession>A0A7R9JJ40</accession>
<evidence type="ECO:0000256" key="15">
    <source>
        <dbReference type="ARBA" id="ARBA00032048"/>
    </source>
</evidence>
<evidence type="ECO:0000256" key="13">
    <source>
        <dbReference type="ARBA" id="ARBA00026053"/>
    </source>
</evidence>
<evidence type="ECO:0000256" key="17">
    <source>
        <dbReference type="ARBA" id="ARBA00048808"/>
    </source>
</evidence>
<gene>
    <name evidence="18" type="ORF">TCMB3V08_LOCUS12777</name>
</gene>
<comment type="subunit">
    <text evidence="13">Homotetramer formed by a catalytic dimer and a non-catalytic dimer serving as a binding platform that orients tRNASec for catalysis. Each tetramer binds the CCA ends of two tRNAs which point to the active sites of the catalytic dimer.</text>
</comment>
<dbReference type="InterPro" id="IPR008829">
    <property type="entry name" value="SepSecS/SepCysS"/>
</dbReference>
<evidence type="ECO:0000256" key="2">
    <source>
        <dbReference type="ARBA" id="ARBA00002552"/>
    </source>
</evidence>
<dbReference type="Gene3D" id="3.40.640.10">
    <property type="entry name" value="Type I PLP-dependent aspartate aminotransferase-like (Major domain)"/>
    <property type="match status" value="1"/>
</dbReference>
<dbReference type="PANTHER" id="PTHR12944">
    <property type="entry name" value="SOLUBLE LIVER ANTIGEN/LIVER PANCREAS ANTIGEN"/>
    <property type="match status" value="1"/>
</dbReference>
<evidence type="ECO:0000256" key="12">
    <source>
        <dbReference type="ARBA" id="ARBA00023266"/>
    </source>
</evidence>
<dbReference type="GO" id="GO:0000049">
    <property type="term" value="F:tRNA binding"/>
    <property type="evidence" value="ECO:0007669"/>
    <property type="project" value="UniProtKB-KW"/>
</dbReference>
<keyword evidence="11" id="KW-0648">Protein biosynthesis</keyword>
<evidence type="ECO:0000256" key="10">
    <source>
        <dbReference type="ARBA" id="ARBA00022898"/>
    </source>
</evidence>
<keyword evidence="9" id="KW-0694">RNA-binding</keyword>
<evidence type="ECO:0000256" key="14">
    <source>
        <dbReference type="ARBA" id="ARBA00030669"/>
    </source>
</evidence>
<dbReference type="InterPro" id="IPR019872">
    <property type="entry name" value="Sec-tRNA_Se_transferase"/>
</dbReference>
<keyword evidence="7" id="KW-0820">tRNA-binding</keyword>
<protein>
    <recommendedName>
        <fullName evidence="6">O-phosphoseryl-tRNA(Sec) selenium transferase</fullName>
        <ecNumber evidence="5">2.9.1.2</ecNumber>
    </recommendedName>
    <alternativeName>
        <fullName evidence="14">Selenocysteine synthase</fullName>
    </alternativeName>
    <alternativeName>
        <fullName evidence="15">Selenocysteinyl-tRNA(Sec) synthase</fullName>
    </alternativeName>
    <alternativeName>
        <fullName evidence="16">Sep-tRNA:Sec-tRNA synthase</fullName>
    </alternativeName>
</protein>
<dbReference type="InterPro" id="IPR015424">
    <property type="entry name" value="PyrdxlP-dep_Trfase"/>
</dbReference>
<evidence type="ECO:0000256" key="16">
    <source>
        <dbReference type="ARBA" id="ARBA00032693"/>
    </source>
</evidence>
<comment type="pathway">
    <text evidence="3">Aminoacyl-tRNA biosynthesis; selenocysteinyl-tRNA(Sec) biosynthesis; selenocysteinyl-tRNA(Sec) from L-seryl-tRNA(Sec) (archaeal/eukaryal route): step 2/2.</text>
</comment>
<evidence type="ECO:0000256" key="3">
    <source>
        <dbReference type="ARBA" id="ARBA00004822"/>
    </source>
</evidence>
<dbReference type="EMBL" id="OE198021">
    <property type="protein sequence ID" value="CAD7580244.1"/>
    <property type="molecule type" value="Genomic_DNA"/>
</dbReference>
<dbReference type="EC" id="2.9.1.2" evidence="5"/>
<keyword evidence="8" id="KW-0808">Transferase</keyword>
<name>A0A7R9JJ40_TIMCA</name>
<evidence type="ECO:0000256" key="7">
    <source>
        <dbReference type="ARBA" id="ARBA00022555"/>
    </source>
</evidence>
<dbReference type="Pfam" id="PF05889">
    <property type="entry name" value="SepSecS"/>
    <property type="match status" value="1"/>
</dbReference>
<dbReference type="GO" id="GO:0098621">
    <property type="term" value="F:O-phosphoseryl-tRNA(Sec) selenium transferase activity"/>
    <property type="evidence" value="ECO:0007669"/>
    <property type="project" value="UniProtKB-EC"/>
</dbReference>
<evidence type="ECO:0000256" key="9">
    <source>
        <dbReference type="ARBA" id="ARBA00022884"/>
    </source>
</evidence>
<evidence type="ECO:0000256" key="6">
    <source>
        <dbReference type="ARBA" id="ARBA00021963"/>
    </source>
</evidence>
<keyword evidence="12" id="KW-0711">Selenium</keyword>
<evidence type="ECO:0000256" key="11">
    <source>
        <dbReference type="ARBA" id="ARBA00022917"/>
    </source>
</evidence>
<evidence type="ECO:0000256" key="1">
    <source>
        <dbReference type="ARBA" id="ARBA00001933"/>
    </source>
</evidence>
<dbReference type="SUPFAM" id="SSF53383">
    <property type="entry name" value="PLP-dependent transferases"/>
    <property type="match status" value="1"/>
</dbReference>
<dbReference type="GO" id="GO:0001717">
    <property type="term" value="P:conversion of seryl-tRNAsec to selenocys-tRNAsec"/>
    <property type="evidence" value="ECO:0007669"/>
    <property type="project" value="InterPro"/>
</dbReference>
<evidence type="ECO:0000256" key="5">
    <source>
        <dbReference type="ARBA" id="ARBA00012464"/>
    </source>
</evidence>
<dbReference type="GO" id="GO:0001514">
    <property type="term" value="P:selenocysteine incorporation"/>
    <property type="evidence" value="ECO:0007669"/>
    <property type="project" value="TreeGrafter"/>
</dbReference>
<comment type="similarity">
    <text evidence="4">Belongs to the SepSecS family.</text>
</comment>
<comment type="cofactor">
    <cofactor evidence="1">
        <name>pyridoxal 5'-phosphate</name>
        <dbReference type="ChEBI" id="CHEBI:597326"/>
    </cofactor>
</comment>
<proteinExistence type="inferred from homology"/>
<dbReference type="InterPro" id="IPR015421">
    <property type="entry name" value="PyrdxlP-dep_Trfase_major"/>
</dbReference>
<keyword evidence="10" id="KW-0663">Pyridoxal phosphate</keyword>
<dbReference type="UniPathway" id="UPA00906">
    <property type="reaction ID" value="UER00898"/>
</dbReference>
<comment type="catalytic activity">
    <reaction evidence="17">
        <text>O-phospho-L-seryl-tRNA(Sec) + selenophosphate + H2O = L-selenocysteinyl-tRNA(Sec) + 2 phosphate</text>
        <dbReference type="Rhea" id="RHEA:25041"/>
        <dbReference type="Rhea" id="RHEA-COMP:9743"/>
        <dbReference type="Rhea" id="RHEA-COMP:9947"/>
        <dbReference type="ChEBI" id="CHEBI:15377"/>
        <dbReference type="ChEBI" id="CHEBI:16144"/>
        <dbReference type="ChEBI" id="CHEBI:43474"/>
        <dbReference type="ChEBI" id="CHEBI:78551"/>
        <dbReference type="ChEBI" id="CHEBI:78573"/>
        <dbReference type="EC" id="2.9.1.2"/>
    </reaction>
</comment>
<sequence>MHWSVVTGLQPVIIETVMSGDELRTDLTAVEQQIVTLGSENVVCVLTTTSCFAPRASDSVEQVAVICARYNVPHIINNAYGLQSSRCMHIIQEAAR</sequence>
<reference evidence="18" key="1">
    <citation type="submission" date="2020-11" db="EMBL/GenBank/DDBJ databases">
        <authorList>
            <person name="Tran Van P."/>
        </authorList>
    </citation>
    <scope>NUCLEOTIDE SEQUENCE</scope>
</reference>
<dbReference type="PANTHER" id="PTHR12944:SF2">
    <property type="entry name" value="O-PHOSPHOSERYL-TRNA(SEC) SELENIUM TRANSFERASE"/>
    <property type="match status" value="1"/>
</dbReference>
<dbReference type="AlphaFoldDB" id="A0A7R9JJ40"/>
<evidence type="ECO:0000256" key="4">
    <source>
        <dbReference type="ARBA" id="ARBA00007037"/>
    </source>
</evidence>
<organism evidence="18">
    <name type="scientific">Timema californicum</name>
    <name type="common">California timema</name>
    <name type="synonym">Walking stick</name>
    <dbReference type="NCBI Taxonomy" id="61474"/>
    <lineage>
        <taxon>Eukaryota</taxon>
        <taxon>Metazoa</taxon>
        <taxon>Ecdysozoa</taxon>
        <taxon>Arthropoda</taxon>
        <taxon>Hexapoda</taxon>
        <taxon>Insecta</taxon>
        <taxon>Pterygota</taxon>
        <taxon>Neoptera</taxon>
        <taxon>Polyneoptera</taxon>
        <taxon>Phasmatodea</taxon>
        <taxon>Timematodea</taxon>
        <taxon>Timematoidea</taxon>
        <taxon>Timematidae</taxon>
        <taxon>Timema</taxon>
    </lineage>
</organism>